<keyword evidence="3 6" id="KW-0812">Transmembrane</keyword>
<evidence type="ECO:0000256" key="1">
    <source>
        <dbReference type="ARBA" id="ARBA00004651"/>
    </source>
</evidence>
<feature type="domain" description="ComEC/Rec2-related protein" evidence="7">
    <location>
        <begin position="157"/>
        <end position="366"/>
    </location>
</feature>
<evidence type="ECO:0000256" key="5">
    <source>
        <dbReference type="ARBA" id="ARBA00023136"/>
    </source>
</evidence>
<reference evidence="8 9" key="1">
    <citation type="submission" date="2020-01" db="EMBL/GenBank/DDBJ databases">
        <authorList>
            <consortium name="PulseNet: The National Subtyping Network for Foodborne Disease Surveillance"/>
            <person name="Tarr C.L."/>
            <person name="Trees E."/>
            <person name="Katz L.S."/>
            <person name="Carleton-Romer H.A."/>
            <person name="Stroika S."/>
            <person name="Kucerova Z."/>
            <person name="Roache K.F."/>
            <person name="Sabol A.L."/>
            <person name="Besser J."/>
            <person name="Gerner-Smidt P."/>
        </authorList>
    </citation>
    <scope>NUCLEOTIDE SEQUENCE [LARGE SCALE GENOMIC DNA]</scope>
    <source>
        <strain evidence="8 9">PNUSAC014094</strain>
    </source>
</reference>
<feature type="transmembrane region" description="Helical" evidence="6">
    <location>
        <begin position="346"/>
        <end position="367"/>
    </location>
</feature>
<feature type="transmembrane region" description="Helical" evidence="6">
    <location>
        <begin position="312"/>
        <end position="339"/>
    </location>
</feature>
<evidence type="ECO:0000256" key="6">
    <source>
        <dbReference type="SAM" id="Phobius"/>
    </source>
</evidence>
<dbReference type="EMBL" id="AANOVI010000001">
    <property type="protein sequence ID" value="EDP8233739.1"/>
    <property type="molecule type" value="Genomic_DNA"/>
</dbReference>
<feature type="transmembrane region" description="Helical" evidence="6">
    <location>
        <begin position="14"/>
        <end position="33"/>
    </location>
</feature>
<evidence type="ECO:0000313" key="9">
    <source>
        <dbReference type="Proteomes" id="UP000478805"/>
    </source>
</evidence>
<evidence type="ECO:0000256" key="3">
    <source>
        <dbReference type="ARBA" id="ARBA00022692"/>
    </source>
</evidence>
<proteinExistence type="predicted"/>
<name>A0A690UKW2_CAMJU</name>
<feature type="transmembrane region" description="Helical" evidence="6">
    <location>
        <begin position="387"/>
        <end position="405"/>
    </location>
</feature>
<evidence type="ECO:0000256" key="2">
    <source>
        <dbReference type="ARBA" id="ARBA00022475"/>
    </source>
</evidence>
<protein>
    <submittedName>
        <fullName evidence="8">ComEC/Rec2 family competence protein</fullName>
    </submittedName>
</protein>
<dbReference type="InterPro" id="IPR052159">
    <property type="entry name" value="Competence_DNA_uptake"/>
</dbReference>
<dbReference type="Proteomes" id="UP000478805">
    <property type="component" value="Unassembled WGS sequence"/>
</dbReference>
<keyword evidence="4 6" id="KW-1133">Transmembrane helix</keyword>
<dbReference type="InterPro" id="IPR004477">
    <property type="entry name" value="ComEC_N"/>
</dbReference>
<dbReference type="Pfam" id="PF03772">
    <property type="entry name" value="Competence"/>
    <property type="match status" value="1"/>
</dbReference>
<evidence type="ECO:0000259" key="7">
    <source>
        <dbReference type="Pfam" id="PF03772"/>
    </source>
</evidence>
<feature type="transmembrane region" description="Helical" evidence="6">
    <location>
        <begin position="412"/>
        <end position="431"/>
    </location>
</feature>
<dbReference type="GO" id="GO:0005886">
    <property type="term" value="C:plasma membrane"/>
    <property type="evidence" value="ECO:0007669"/>
    <property type="project" value="UniProtKB-SubCell"/>
</dbReference>
<feature type="transmembrane region" description="Helical" evidence="6">
    <location>
        <begin position="211"/>
        <end position="231"/>
    </location>
</feature>
<dbReference type="RefSeq" id="WP_215469141.1">
    <property type="nucleotide sequence ID" value="NZ_CATQGO010000001.1"/>
</dbReference>
<comment type="caution">
    <text evidence="8">The sequence shown here is derived from an EMBL/GenBank/DDBJ whole genome shotgun (WGS) entry which is preliminary data.</text>
</comment>
<gene>
    <name evidence="8" type="ORF">GSU20_01710</name>
</gene>
<organism evidence="8 9">
    <name type="scientific">Campylobacter jejuni</name>
    <dbReference type="NCBI Taxonomy" id="197"/>
    <lineage>
        <taxon>Bacteria</taxon>
        <taxon>Pseudomonadati</taxon>
        <taxon>Campylobacterota</taxon>
        <taxon>Epsilonproteobacteria</taxon>
        <taxon>Campylobacterales</taxon>
        <taxon>Campylobacteraceae</taxon>
        <taxon>Campylobacter</taxon>
    </lineage>
</organism>
<keyword evidence="5 6" id="KW-0472">Membrane</keyword>
<dbReference type="PANTHER" id="PTHR30619:SF7">
    <property type="entry name" value="BETA-LACTAMASE DOMAIN PROTEIN"/>
    <property type="match status" value="1"/>
</dbReference>
<feature type="transmembrane region" description="Helical" evidence="6">
    <location>
        <begin position="243"/>
        <end position="267"/>
    </location>
</feature>
<evidence type="ECO:0000313" key="8">
    <source>
        <dbReference type="EMBL" id="EDP8233739.1"/>
    </source>
</evidence>
<keyword evidence="2" id="KW-1003">Cell membrane</keyword>
<sequence>MSLWNSFFYSFKEFHYLFLSVVIIFIFNILLEYNNFLNFKNQKHYFINNALLTHQYTKYNKKNKKYWVLKLQTENFTFYTTSFKDLNLSKNQLLSLRIITHNINFKDYLSKSFYAPSYDFEKLKEKEYNPIISYFLNQHTNEKIKEFYGALFFALPISLELRNDVNYYGIAHLIAISGYHIGLLFSLIFFILAPIYSFFQKRYFPYRNLRLDLSILIFTLLLAYACLIGFVPSFVRSLIMAFWVFYLLCKNIKIINFFTLFCSILLCISLYPRLLFSIGFLFSILGVFYIFLYMHHFANKFNNLINIILLNIWTFFAMVLPVLNIWTFFAMVLPVLYFFPLISYQQILGIILSGIFVIFYPLVLFLHLINYGDLLNFILDEFFKFKIYGTNIHIPFWIFISYLIASLISVRFKYLAFLCIFANFIPFIMIVI</sequence>
<dbReference type="PANTHER" id="PTHR30619">
    <property type="entry name" value="DNA INTERNALIZATION/COMPETENCE PROTEIN COMEC/REC2"/>
    <property type="match status" value="1"/>
</dbReference>
<dbReference type="AlphaFoldDB" id="A0A690UKW2"/>
<comment type="subcellular location">
    <subcellularLocation>
        <location evidence="1">Cell membrane</location>
        <topology evidence="1">Multi-pass membrane protein</topology>
    </subcellularLocation>
</comment>
<evidence type="ECO:0000256" key="4">
    <source>
        <dbReference type="ARBA" id="ARBA00022989"/>
    </source>
</evidence>
<accession>A0A690UKW2</accession>
<feature type="transmembrane region" description="Helical" evidence="6">
    <location>
        <begin position="169"/>
        <end position="199"/>
    </location>
</feature>
<feature type="transmembrane region" description="Helical" evidence="6">
    <location>
        <begin position="274"/>
        <end position="292"/>
    </location>
</feature>